<name>A0ABQ8SGC0_PERAM</name>
<keyword evidence="2" id="KW-1185">Reference proteome</keyword>
<gene>
    <name evidence="1" type="ORF">ANN_15255</name>
</gene>
<sequence>MYQRCERIMERIITNVSRRDRIRSTDIRKRTGMIDLVTAGADFVRRDRRCSTTTWDPRMGKRNSSRHKRCERTSSLSGKFTCQLFLNFVFSPAMQANISIEENSDVFADKSKRPKRWKLANRNIANIEAPPTTSSTFPLLAEQTLYVIEKLHIILGVQFKVCHGSLYAAMWLADEPREFNLPTLPQRCITYEAEKLPSKYGVHSEEVKAIRPSLPLNRMDPCLYLSVMHLICDNCFSPTDGQGGIRESDVDSVPSRVCGYSAGALNFSPGGPDRDEISCEQIRRCKSGFQVKVKVTW</sequence>
<evidence type="ECO:0000313" key="1">
    <source>
        <dbReference type="EMBL" id="KAJ4432998.1"/>
    </source>
</evidence>
<dbReference type="EMBL" id="JAJSOF020000027">
    <property type="protein sequence ID" value="KAJ4432998.1"/>
    <property type="molecule type" value="Genomic_DNA"/>
</dbReference>
<organism evidence="1 2">
    <name type="scientific">Periplaneta americana</name>
    <name type="common">American cockroach</name>
    <name type="synonym">Blatta americana</name>
    <dbReference type="NCBI Taxonomy" id="6978"/>
    <lineage>
        <taxon>Eukaryota</taxon>
        <taxon>Metazoa</taxon>
        <taxon>Ecdysozoa</taxon>
        <taxon>Arthropoda</taxon>
        <taxon>Hexapoda</taxon>
        <taxon>Insecta</taxon>
        <taxon>Pterygota</taxon>
        <taxon>Neoptera</taxon>
        <taxon>Polyneoptera</taxon>
        <taxon>Dictyoptera</taxon>
        <taxon>Blattodea</taxon>
        <taxon>Blattoidea</taxon>
        <taxon>Blattidae</taxon>
        <taxon>Blattinae</taxon>
        <taxon>Periplaneta</taxon>
    </lineage>
</organism>
<protein>
    <submittedName>
        <fullName evidence="1">Uncharacterized protein</fullName>
    </submittedName>
</protein>
<evidence type="ECO:0000313" key="2">
    <source>
        <dbReference type="Proteomes" id="UP001148838"/>
    </source>
</evidence>
<dbReference type="Proteomes" id="UP001148838">
    <property type="component" value="Unassembled WGS sequence"/>
</dbReference>
<reference evidence="1 2" key="1">
    <citation type="journal article" date="2022" name="Allergy">
        <title>Genome assembly and annotation of Periplaneta americana reveal a comprehensive cockroach allergen profile.</title>
        <authorList>
            <person name="Wang L."/>
            <person name="Xiong Q."/>
            <person name="Saelim N."/>
            <person name="Wang L."/>
            <person name="Nong W."/>
            <person name="Wan A.T."/>
            <person name="Shi M."/>
            <person name="Liu X."/>
            <person name="Cao Q."/>
            <person name="Hui J.H.L."/>
            <person name="Sookrung N."/>
            <person name="Leung T.F."/>
            <person name="Tungtrongchitr A."/>
            <person name="Tsui S.K.W."/>
        </authorList>
    </citation>
    <scope>NUCLEOTIDE SEQUENCE [LARGE SCALE GENOMIC DNA]</scope>
    <source>
        <strain evidence="1">PWHHKU_190912</strain>
    </source>
</reference>
<proteinExistence type="predicted"/>
<accession>A0ABQ8SGC0</accession>
<comment type="caution">
    <text evidence="1">The sequence shown here is derived from an EMBL/GenBank/DDBJ whole genome shotgun (WGS) entry which is preliminary data.</text>
</comment>